<reference evidence="1" key="1">
    <citation type="submission" date="2022-10" db="EMBL/GenBank/DDBJ databases">
        <authorList>
            <person name="Chen Y."/>
            <person name="Dougan E. K."/>
            <person name="Chan C."/>
            <person name="Rhodes N."/>
            <person name="Thang M."/>
        </authorList>
    </citation>
    <scope>NUCLEOTIDE SEQUENCE</scope>
</reference>
<keyword evidence="3" id="KW-1185">Reference proteome</keyword>
<reference evidence="2 3" key="2">
    <citation type="submission" date="2024-05" db="EMBL/GenBank/DDBJ databases">
        <authorList>
            <person name="Chen Y."/>
            <person name="Shah S."/>
            <person name="Dougan E. K."/>
            <person name="Thang M."/>
            <person name="Chan C."/>
        </authorList>
    </citation>
    <scope>NUCLEOTIDE SEQUENCE [LARGE SCALE GENOMIC DNA]</scope>
</reference>
<sequence length="265" mass="30230">MTPDAATLFAKFMSWLRRGCGLANFFVQLATCPELEAYRYIMRSGAMKNYSDWQPAFVAELDGKLFDSLVAQEAWQQSTGRLAKTLEKAFEDVQSRFKQYDSHLQWCYKCQHSDIRAVVQSLWNSAELGELNQMLHDYREGLLSLDQIPSKHSVRPLEVEHLGDRYIHTYIHKIIYSLCPKSGTCNLLACKPSCPRSQTCSFGVIVHEKEIGGLCPKKKDAMMVTQYVHNNYQMGPTLIPEKSCFNIKAARLFCRGSLQTRAVVI</sequence>
<dbReference type="EMBL" id="CAMXCT010002599">
    <property type="protein sequence ID" value="CAI3999225.1"/>
    <property type="molecule type" value="Genomic_DNA"/>
</dbReference>
<protein>
    <submittedName>
        <fullName evidence="2">Dynein heavy chain 6, axonemal</fullName>
    </submittedName>
</protein>
<dbReference type="Proteomes" id="UP001152797">
    <property type="component" value="Unassembled WGS sequence"/>
</dbReference>
<accession>A0A9P1CX05</accession>
<dbReference type="AlphaFoldDB" id="A0A9P1CX05"/>
<evidence type="ECO:0000313" key="2">
    <source>
        <dbReference type="EMBL" id="CAL4786537.1"/>
    </source>
</evidence>
<evidence type="ECO:0000313" key="3">
    <source>
        <dbReference type="Proteomes" id="UP001152797"/>
    </source>
</evidence>
<name>A0A9P1CX05_9DINO</name>
<proteinExistence type="predicted"/>
<dbReference type="EMBL" id="CAMXCT030002599">
    <property type="protein sequence ID" value="CAL4786537.1"/>
    <property type="molecule type" value="Genomic_DNA"/>
</dbReference>
<comment type="caution">
    <text evidence="1">The sequence shown here is derived from an EMBL/GenBank/DDBJ whole genome shotgun (WGS) entry which is preliminary data.</text>
</comment>
<evidence type="ECO:0000313" key="1">
    <source>
        <dbReference type="EMBL" id="CAI3999225.1"/>
    </source>
</evidence>
<dbReference type="EMBL" id="CAMXCT020002599">
    <property type="protein sequence ID" value="CAL1152600.1"/>
    <property type="molecule type" value="Genomic_DNA"/>
</dbReference>
<gene>
    <name evidence="1" type="ORF">C1SCF055_LOCUS25448</name>
</gene>
<organism evidence="1">
    <name type="scientific">Cladocopium goreaui</name>
    <dbReference type="NCBI Taxonomy" id="2562237"/>
    <lineage>
        <taxon>Eukaryota</taxon>
        <taxon>Sar</taxon>
        <taxon>Alveolata</taxon>
        <taxon>Dinophyceae</taxon>
        <taxon>Suessiales</taxon>
        <taxon>Symbiodiniaceae</taxon>
        <taxon>Cladocopium</taxon>
    </lineage>
</organism>